<feature type="region of interest" description="Disordered" evidence="1">
    <location>
        <begin position="1"/>
        <end position="149"/>
    </location>
</feature>
<keyword evidence="3" id="KW-1185">Reference proteome</keyword>
<feature type="compositionally biased region" description="Basic and acidic residues" evidence="1">
    <location>
        <begin position="98"/>
        <end position="112"/>
    </location>
</feature>
<accession>Q1IHD7</accession>
<feature type="compositionally biased region" description="Polar residues" evidence="1">
    <location>
        <begin position="72"/>
        <end position="86"/>
    </location>
</feature>
<feature type="compositionally biased region" description="Low complexity" evidence="1">
    <location>
        <begin position="45"/>
        <end position="59"/>
    </location>
</feature>
<sequence length="345" mass="37163">MGRDGDRPVLKRHGQSGSSSTSSSDSGSSHGDGDPDRPTLKKSKTAQSDDSSASTTTQDNDADRPTLKKSKSAQSDDNSDSGSTPTIAKRSAAPVDENLAHDTNESDPDRPTLRKNTTGANLSDNDKPLSIPTGMTQAAAPKKIAPQSGTSVVEQYIAISDPQKSEYRPYKYELKPEDMPPWTAKVQKIAGPLLEKWAMGHGGVKLPPNLTFTDFDIRAFDVDYNNNPEFVFTASYTPEASVPAKKRPGVKAAPAPAPSKPVTYYLTVVARTDSNGDASAIFSQITDNTRLDAYGRLELIDAVDAEGYGRGSLLFREYNDVSKAFVLYRVDAYNLTKLFEGASGE</sequence>
<evidence type="ECO:0000256" key="1">
    <source>
        <dbReference type="SAM" id="MobiDB-lite"/>
    </source>
</evidence>
<protein>
    <submittedName>
        <fullName evidence="2">Uncharacterized protein</fullName>
    </submittedName>
</protein>
<dbReference type="KEGG" id="aba:Acid345_4714"/>
<dbReference type="Proteomes" id="UP000002432">
    <property type="component" value="Chromosome"/>
</dbReference>
<dbReference type="eggNOG" id="ENOG502Z9FV">
    <property type="taxonomic scope" value="Bacteria"/>
</dbReference>
<evidence type="ECO:0000313" key="3">
    <source>
        <dbReference type="Proteomes" id="UP000002432"/>
    </source>
</evidence>
<feature type="compositionally biased region" description="Polar residues" evidence="1">
    <location>
        <begin position="114"/>
        <end position="123"/>
    </location>
</feature>
<reference evidence="2 3" key="1">
    <citation type="journal article" date="2009" name="Appl. Environ. Microbiol.">
        <title>Three genomes from the phylum Acidobacteria provide insight into the lifestyles of these microorganisms in soils.</title>
        <authorList>
            <person name="Ward N.L."/>
            <person name="Challacombe J.F."/>
            <person name="Janssen P.H."/>
            <person name="Henrissat B."/>
            <person name="Coutinho P.M."/>
            <person name="Wu M."/>
            <person name="Xie G."/>
            <person name="Haft D.H."/>
            <person name="Sait M."/>
            <person name="Badger J."/>
            <person name="Barabote R.D."/>
            <person name="Bradley B."/>
            <person name="Brettin T.S."/>
            <person name="Brinkac L.M."/>
            <person name="Bruce D."/>
            <person name="Creasy T."/>
            <person name="Daugherty S.C."/>
            <person name="Davidsen T.M."/>
            <person name="DeBoy R.T."/>
            <person name="Detter J.C."/>
            <person name="Dodson R.J."/>
            <person name="Durkin A.S."/>
            <person name="Ganapathy A."/>
            <person name="Gwinn-Giglio M."/>
            <person name="Han C.S."/>
            <person name="Khouri H."/>
            <person name="Kiss H."/>
            <person name="Kothari S.P."/>
            <person name="Madupu R."/>
            <person name="Nelson K.E."/>
            <person name="Nelson W.C."/>
            <person name="Paulsen I."/>
            <person name="Penn K."/>
            <person name="Ren Q."/>
            <person name="Rosovitz M.J."/>
            <person name="Selengut J.D."/>
            <person name="Shrivastava S."/>
            <person name="Sullivan S.A."/>
            <person name="Tapia R."/>
            <person name="Thompson L.S."/>
            <person name="Watkins K.L."/>
            <person name="Yang Q."/>
            <person name="Yu C."/>
            <person name="Zafar N."/>
            <person name="Zhou L."/>
            <person name="Kuske C.R."/>
        </authorList>
    </citation>
    <scope>NUCLEOTIDE SEQUENCE [LARGE SCALE GENOMIC DNA]</scope>
    <source>
        <strain evidence="2 3">Ellin345</strain>
    </source>
</reference>
<name>Q1IHD7_KORVE</name>
<dbReference type="EnsemblBacteria" id="ABF43713">
    <property type="protein sequence ID" value="ABF43713"/>
    <property type="gene ID" value="Acid345_4714"/>
</dbReference>
<proteinExistence type="predicted"/>
<gene>
    <name evidence="2" type="ordered locus">Acid345_4714</name>
</gene>
<dbReference type="HOGENOM" id="CLU_803586_0_0_0"/>
<evidence type="ECO:0000313" key="2">
    <source>
        <dbReference type="EMBL" id="ABF43713.1"/>
    </source>
</evidence>
<organism evidence="2 3">
    <name type="scientific">Koribacter versatilis (strain Ellin345)</name>
    <dbReference type="NCBI Taxonomy" id="204669"/>
    <lineage>
        <taxon>Bacteria</taxon>
        <taxon>Pseudomonadati</taxon>
        <taxon>Acidobacteriota</taxon>
        <taxon>Terriglobia</taxon>
        <taxon>Terriglobales</taxon>
        <taxon>Candidatus Korobacteraceae</taxon>
        <taxon>Candidatus Korobacter</taxon>
    </lineage>
</organism>
<dbReference type="AlphaFoldDB" id="Q1IHD7"/>
<feature type="compositionally biased region" description="Low complexity" evidence="1">
    <location>
        <begin position="16"/>
        <end position="29"/>
    </location>
</feature>
<dbReference type="EMBL" id="CP000360">
    <property type="protein sequence ID" value="ABF43713.1"/>
    <property type="molecule type" value="Genomic_DNA"/>
</dbReference>